<dbReference type="RefSeq" id="WP_068465018.1">
    <property type="nucleotide sequence ID" value="NZ_LMTR01000094.1"/>
</dbReference>
<dbReference type="Proteomes" id="UP000059074">
    <property type="component" value="Unassembled WGS sequence"/>
</dbReference>
<keyword evidence="1" id="KW-0812">Transmembrane</keyword>
<dbReference type="PATRIC" id="fig|121290.4.peg.1769"/>
<dbReference type="OrthoDB" id="7932914at2"/>
<evidence type="ECO:0000256" key="1">
    <source>
        <dbReference type="SAM" id="Phobius"/>
    </source>
</evidence>
<organism evidence="2 3">
    <name type="scientific">Hyphomicrobium sulfonivorans</name>
    <dbReference type="NCBI Taxonomy" id="121290"/>
    <lineage>
        <taxon>Bacteria</taxon>
        <taxon>Pseudomonadati</taxon>
        <taxon>Pseudomonadota</taxon>
        <taxon>Alphaproteobacteria</taxon>
        <taxon>Hyphomicrobiales</taxon>
        <taxon>Hyphomicrobiaceae</taxon>
        <taxon>Hyphomicrobium</taxon>
    </lineage>
</organism>
<evidence type="ECO:0000313" key="2">
    <source>
        <dbReference type="EMBL" id="KWT64143.1"/>
    </source>
</evidence>
<protein>
    <recommendedName>
        <fullName evidence="4">Methyl-accepting chemotaxis protein</fullName>
    </recommendedName>
</protein>
<accession>A0A109B8G7</accession>
<keyword evidence="1" id="KW-1133">Transmembrane helix</keyword>
<reference evidence="2 3" key="1">
    <citation type="submission" date="2015-10" db="EMBL/GenBank/DDBJ databases">
        <title>Transcriptomic analysis of a linuron degrading triple-species bacterial consortium.</title>
        <authorList>
            <person name="Albers P."/>
        </authorList>
    </citation>
    <scope>NUCLEOTIDE SEQUENCE [LARGE SCALE GENOMIC DNA]</scope>
    <source>
        <strain evidence="2 3">WDL6</strain>
    </source>
</reference>
<dbReference type="AlphaFoldDB" id="A0A109B8G7"/>
<dbReference type="EMBL" id="LMTR01000094">
    <property type="protein sequence ID" value="KWT64143.1"/>
    <property type="molecule type" value="Genomic_DNA"/>
</dbReference>
<feature type="transmembrane region" description="Helical" evidence="1">
    <location>
        <begin position="12"/>
        <end position="28"/>
    </location>
</feature>
<keyword evidence="1" id="KW-0472">Membrane</keyword>
<feature type="transmembrane region" description="Helical" evidence="1">
    <location>
        <begin position="106"/>
        <end position="126"/>
    </location>
</feature>
<comment type="caution">
    <text evidence="2">The sequence shown here is derived from an EMBL/GenBank/DDBJ whole genome shotgun (WGS) entry which is preliminary data.</text>
</comment>
<proteinExistence type="predicted"/>
<name>A0A109B8G7_HYPSL</name>
<keyword evidence="3" id="KW-1185">Reference proteome</keyword>
<evidence type="ECO:0008006" key="4">
    <source>
        <dbReference type="Google" id="ProtNLM"/>
    </source>
</evidence>
<gene>
    <name evidence="2" type="ORF">APY04_3407</name>
</gene>
<dbReference type="STRING" id="121290.APY04_3407"/>
<evidence type="ECO:0000313" key="3">
    <source>
        <dbReference type="Proteomes" id="UP000059074"/>
    </source>
</evidence>
<sequence length="140" mass="15802">MRLKIHQLGELFGILLLLSSTAMQLFYLEPMKRQIEWQLAAFTAQQNAQVQLRESFTNQITLLQQMNAAPDVIAGTEARRDEIFAKYRNSDADISDYMLENERVEGYLEIVVIVLFGLGSLLAGLGRTFDMMAARKAAGE</sequence>